<dbReference type="WBParaSite" id="SBAD_0000166401-mRNA-1">
    <property type="protein sequence ID" value="SBAD_0000166401-mRNA-1"/>
    <property type="gene ID" value="SBAD_0000166401"/>
</dbReference>
<dbReference type="EMBL" id="UZAM01006880">
    <property type="protein sequence ID" value="VDO94833.1"/>
    <property type="molecule type" value="Genomic_DNA"/>
</dbReference>
<organism evidence="4">
    <name type="scientific">Soboliphyme baturini</name>
    <dbReference type="NCBI Taxonomy" id="241478"/>
    <lineage>
        <taxon>Eukaryota</taxon>
        <taxon>Metazoa</taxon>
        <taxon>Ecdysozoa</taxon>
        <taxon>Nematoda</taxon>
        <taxon>Enoplea</taxon>
        <taxon>Dorylaimia</taxon>
        <taxon>Dioctophymatida</taxon>
        <taxon>Dioctophymatoidea</taxon>
        <taxon>Soboliphymatidae</taxon>
        <taxon>Soboliphyme</taxon>
    </lineage>
</organism>
<dbReference type="Proteomes" id="UP000270296">
    <property type="component" value="Unassembled WGS sequence"/>
</dbReference>
<keyword evidence="3" id="KW-1185">Reference proteome</keyword>
<proteinExistence type="predicted"/>
<name>A0A183ID99_9BILA</name>
<sequence length="71" mass="7878">MPNANRQANIFNQDNSTVDQPSSDVAESNNNDKNNQPTATTFNLSRSSQHNLCIAVLVTCRGKEPRYQLVV</sequence>
<reference evidence="2 3" key="2">
    <citation type="submission" date="2018-11" db="EMBL/GenBank/DDBJ databases">
        <authorList>
            <consortium name="Pathogen Informatics"/>
        </authorList>
    </citation>
    <scope>NUCLEOTIDE SEQUENCE [LARGE SCALE GENOMIC DNA]</scope>
</reference>
<accession>A0A183ID99</accession>
<evidence type="ECO:0000256" key="1">
    <source>
        <dbReference type="SAM" id="MobiDB-lite"/>
    </source>
</evidence>
<gene>
    <name evidence="2" type="ORF">SBAD_LOCUS1593</name>
</gene>
<protein>
    <submittedName>
        <fullName evidence="2 4">Uncharacterized protein</fullName>
    </submittedName>
</protein>
<evidence type="ECO:0000313" key="3">
    <source>
        <dbReference type="Proteomes" id="UP000270296"/>
    </source>
</evidence>
<dbReference type="AlphaFoldDB" id="A0A183ID99"/>
<evidence type="ECO:0000313" key="4">
    <source>
        <dbReference type="WBParaSite" id="SBAD_0000166401-mRNA-1"/>
    </source>
</evidence>
<feature type="region of interest" description="Disordered" evidence="1">
    <location>
        <begin position="1"/>
        <end position="43"/>
    </location>
</feature>
<reference evidence="4" key="1">
    <citation type="submission" date="2016-06" db="UniProtKB">
        <authorList>
            <consortium name="WormBaseParasite"/>
        </authorList>
    </citation>
    <scope>IDENTIFICATION</scope>
</reference>
<evidence type="ECO:0000313" key="2">
    <source>
        <dbReference type="EMBL" id="VDO94833.1"/>
    </source>
</evidence>